<proteinExistence type="predicted"/>
<dbReference type="RefSeq" id="WP_232091901.1">
    <property type="nucleotide sequence ID" value="NZ_AP023326.1"/>
</dbReference>
<evidence type="ECO:0000313" key="1">
    <source>
        <dbReference type="EMBL" id="BCI66888.1"/>
    </source>
</evidence>
<name>A0A6S6PGG3_ACEAC</name>
<sequence>MMTLKRTVQLGTFIILSCVGRDFAVAAPAYEAMDCRHLFAEDVRVSDQITLLRQKQSDAVSSGKDTADDGFFVKFDPIQGIGIMNGVTLSPEGKPLGDEVSDAAIEKQTKKLAAIKRQEVQKVCPTMTMPLSTQTRLKDDQMRVAP</sequence>
<evidence type="ECO:0008006" key="3">
    <source>
        <dbReference type="Google" id="ProtNLM"/>
    </source>
</evidence>
<accession>A0A6S6PGG3</accession>
<organism evidence="1 2">
    <name type="scientific">Acetobacter aceti</name>
    <dbReference type="NCBI Taxonomy" id="435"/>
    <lineage>
        <taxon>Bacteria</taxon>
        <taxon>Pseudomonadati</taxon>
        <taxon>Pseudomonadota</taxon>
        <taxon>Alphaproteobacteria</taxon>
        <taxon>Acetobacterales</taxon>
        <taxon>Acetobacteraceae</taxon>
        <taxon>Acetobacter</taxon>
        <taxon>Acetobacter subgen. Acetobacter</taxon>
    </lineage>
</organism>
<dbReference type="PROSITE" id="PS51257">
    <property type="entry name" value="PROKAR_LIPOPROTEIN"/>
    <property type="match status" value="1"/>
</dbReference>
<dbReference type="Proteomes" id="UP000515220">
    <property type="component" value="Chromosome"/>
</dbReference>
<protein>
    <recommendedName>
        <fullName evidence="3">Lipoprotein</fullName>
    </recommendedName>
</protein>
<dbReference type="EMBL" id="AP023326">
    <property type="protein sequence ID" value="BCI66888.1"/>
    <property type="molecule type" value="Genomic_DNA"/>
</dbReference>
<gene>
    <name evidence="1" type="ORF">AAJCM20276_15120</name>
</gene>
<evidence type="ECO:0000313" key="2">
    <source>
        <dbReference type="Proteomes" id="UP000515220"/>
    </source>
</evidence>
<reference evidence="1 2" key="1">
    <citation type="submission" date="2020-07" db="EMBL/GenBank/DDBJ databases">
        <title>Complete Genome Sequence of an acetic acid bacterium, Acetobacter aceti JCM20276.</title>
        <authorList>
            <person name="Hirose Y."/>
            <person name="Mihara H."/>
        </authorList>
    </citation>
    <scope>NUCLEOTIDE SEQUENCE [LARGE SCALE GENOMIC DNA]</scope>
    <source>
        <strain evidence="1 2">JCM20276</strain>
    </source>
</reference>
<dbReference type="AlphaFoldDB" id="A0A6S6PGG3"/>